<dbReference type="GO" id="GO:0006906">
    <property type="term" value="P:vesicle fusion"/>
    <property type="evidence" value="ECO:0007669"/>
    <property type="project" value="TreeGrafter"/>
</dbReference>
<keyword evidence="7 9" id="KW-0472">Membrane</keyword>
<comment type="caution">
    <text evidence="11">The sequence shown here is derived from an EMBL/GenBank/DDBJ whole genome shotgun (WGS) entry which is preliminary data.</text>
</comment>
<dbReference type="PROSITE" id="PS50192">
    <property type="entry name" value="T_SNARE"/>
    <property type="match status" value="1"/>
</dbReference>
<keyword evidence="5 9" id="KW-1133">Transmembrane helix</keyword>
<dbReference type="Gene3D" id="1.20.58.400">
    <property type="entry name" value="t-snare proteins"/>
    <property type="match status" value="1"/>
</dbReference>
<dbReference type="GO" id="GO:0005789">
    <property type="term" value="C:endoplasmic reticulum membrane"/>
    <property type="evidence" value="ECO:0007669"/>
    <property type="project" value="TreeGrafter"/>
</dbReference>
<evidence type="ECO:0000256" key="9">
    <source>
        <dbReference type="SAM" id="Phobius"/>
    </source>
</evidence>
<dbReference type="GO" id="GO:0005794">
    <property type="term" value="C:Golgi apparatus"/>
    <property type="evidence" value="ECO:0007669"/>
    <property type="project" value="TreeGrafter"/>
</dbReference>
<evidence type="ECO:0000256" key="5">
    <source>
        <dbReference type="ARBA" id="ARBA00022989"/>
    </source>
</evidence>
<keyword evidence="6 8" id="KW-0175">Coiled coil</keyword>
<dbReference type="EMBL" id="CAKOGP040001002">
    <property type="protein sequence ID" value="CAJ1941399.1"/>
    <property type="molecule type" value="Genomic_DNA"/>
</dbReference>
<dbReference type="Pfam" id="PF12352">
    <property type="entry name" value="V-SNARE_C"/>
    <property type="match status" value="1"/>
</dbReference>
<dbReference type="PANTHER" id="PTHR21230">
    <property type="entry name" value="VESICLE TRANSPORT V-SNARE PROTEIN VTI1-RELATED"/>
    <property type="match status" value="1"/>
</dbReference>
<evidence type="ECO:0000256" key="3">
    <source>
        <dbReference type="ARBA" id="ARBA00022692"/>
    </source>
</evidence>
<evidence type="ECO:0000256" key="4">
    <source>
        <dbReference type="ARBA" id="ARBA00022927"/>
    </source>
</evidence>
<dbReference type="AlphaFoldDB" id="A0AAD2CY60"/>
<evidence type="ECO:0000313" key="11">
    <source>
        <dbReference type="EMBL" id="CAJ1941399.1"/>
    </source>
</evidence>
<evidence type="ECO:0000256" key="2">
    <source>
        <dbReference type="ARBA" id="ARBA00022448"/>
    </source>
</evidence>
<dbReference type="Proteomes" id="UP001295423">
    <property type="component" value="Unassembled WGS sequence"/>
</dbReference>
<dbReference type="GO" id="GO:0005484">
    <property type="term" value="F:SNAP receptor activity"/>
    <property type="evidence" value="ECO:0007669"/>
    <property type="project" value="InterPro"/>
</dbReference>
<evidence type="ECO:0000256" key="8">
    <source>
        <dbReference type="SAM" id="Coils"/>
    </source>
</evidence>
<dbReference type="GO" id="GO:0012507">
    <property type="term" value="C:ER to Golgi transport vesicle membrane"/>
    <property type="evidence" value="ECO:0007669"/>
    <property type="project" value="TreeGrafter"/>
</dbReference>
<reference evidence="11" key="1">
    <citation type="submission" date="2023-08" db="EMBL/GenBank/DDBJ databases">
        <authorList>
            <person name="Audoor S."/>
            <person name="Bilcke G."/>
        </authorList>
    </citation>
    <scope>NUCLEOTIDE SEQUENCE</scope>
</reference>
<keyword evidence="12" id="KW-1185">Reference proteome</keyword>
<evidence type="ECO:0000259" key="10">
    <source>
        <dbReference type="PROSITE" id="PS50192"/>
    </source>
</evidence>
<comment type="subcellular location">
    <subcellularLocation>
        <location evidence="1">Membrane</location>
        <topology evidence="1">Single-pass type IV membrane protein</topology>
    </subcellularLocation>
</comment>
<dbReference type="GO" id="GO:0031902">
    <property type="term" value="C:late endosome membrane"/>
    <property type="evidence" value="ECO:0007669"/>
    <property type="project" value="TreeGrafter"/>
</dbReference>
<name>A0AAD2CY60_9STRA</name>
<dbReference type="InterPro" id="IPR044766">
    <property type="entry name" value="NPSN/SNAP25-like_N_SNARE"/>
</dbReference>
<keyword evidence="2" id="KW-0813">Transport</keyword>
<feature type="coiled-coil region" evidence="8">
    <location>
        <begin position="66"/>
        <end position="123"/>
    </location>
</feature>
<dbReference type="SUPFAM" id="SSF58038">
    <property type="entry name" value="SNARE fusion complex"/>
    <property type="match status" value="1"/>
</dbReference>
<dbReference type="InterPro" id="IPR000727">
    <property type="entry name" value="T_SNARE_dom"/>
</dbReference>
<evidence type="ECO:0000256" key="7">
    <source>
        <dbReference type="ARBA" id="ARBA00023136"/>
    </source>
</evidence>
<protein>
    <recommendedName>
        <fullName evidence="10">t-SNARE coiled-coil homology domain-containing protein</fullName>
    </recommendedName>
</protein>
<feature type="domain" description="T-SNARE coiled-coil homology" evidence="10">
    <location>
        <begin position="157"/>
        <end position="219"/>
    </location>
</feature>
<feature type="transmembrane region" description="Helical" evidence="9">
    <location>
        <begin position="228"/>
        <end position="249"/>
    </location>
</feature>
<evidence type="ECO:0000313" key="12">
    <source>
        <dbReference type="Proteomes" id="UP001295423"/>
    </source>
</evidence>
<gene>
    <name evidence="11" type="ORF">CYCCA115_LOCUS7502</name>
</gene>
<evidence type="ECO:0000256" key="1">
    <source>
        <dbReference type="ARBA" id="ARBA00004211"/>
    </source>
</evidence>
<dbReference type="Gene3D" id="1.20.5.110">
    <property type="match status" value="1"/>
</dbReference>
<keyword evidence="4" id="KW-0653">Protein transport</keyword>
<dbReference type="GO" id="GO:0015031">
    <property type="term" value="P:protein transport"/>
    <property type="evidence" value="ECO:0007669"/>
    <property type="project" value="UniProtKB-KW"/>
</dbReference>
<dbReference type="CDD" id="cd15861">
    <property type="entry name" value="SNARE_SNAP25N_23N_29N_SEC9N"/>
    <property type="match status" value="1"/>
</dbReference>
<proteinExistence type="predicted"/>
<sequence>MTASGSSLLAAATKSLLQATSICSNSKTMGDIQYWDDTLTEEISSIQQVLDSVPSLSDPVERASALDQAEERLKGAQGTKRSFKMETRLVQDVKQRRKLEKRLQKLDQQLRALKADLKALQAEEGRGQLFVGAGGGGGQDADEDPAKAGTNMLNEAKALQDKTQDSLANTKNLIAQSKEVGVSTLEELQRQREVIENIDKEADRMDDNLARSQALLKQFGKRMATDKFIQCFAVINCLLLLGVVIYVLFLKKDDDENDAAPSNPFGRMLRHQI</sequence>
<keyword evidence="3 9" id="KW-0812">Transmembrane</keyword>
<dbReference type="GO" id="GO:0000149">
    <property type="term" value="F:SNARE binding"/>
    <property type="evidence" value="ECO:0007669"/>
    <property type="project" value="TreeGrafter"/>
</dbReference>
<feature type="coiled-coil region" evidence="8">
    <location>
        <begin position="185"/>
        <end position="215"/>
    </location>
</feature>
<evidence type="ECO:0000256" key="6">
    <source>
        <dbReference type="ARBA" id="ARBA00023054"/>
    </source>
</evidence>
<dbReference type="InterPro" id="IPR038407">
    <property type="entry name" value="v-SNARE_N_sf"/>
</dbReference>
<accession>A0AAD2CY60</accession>
<dbReference type="PANTHER" id="PTHR21230:SF79">
    <property type="entry name" value="T-SNARE COILED-COIL HOMOLOGY DOMAIN-CONTAINING PROTEIN"/>
    <property type="match status" value="1"/>
</dbReference>
<dbReference type="SMART" id="SM00397">
    <property type="entry name" value="t_SNARE"/>
    <property type="match status" value="1"/>
</dbReference>
<organism evidence="11 12">
    <name type="scientific">Cylindrotheca closterium</name>
    <dbReference type="NCBI Taxonomy" id="2856"/>
    <lineage>
        <taxon>Eukaryota</taxon>
        <taxon>Sar</taxon>
        <taxon>Stramenopiles</taxon>
        <taxon>Ochrophyta</taxon>
        <taxon>Bacillariophyta</taxon>
        <taxon>Bacillariophyceae</taxon>
        <taxon>Bacillariophycidae</taxon>
        <taxon>Bacillariales</taxon>
        <taxon>Bacillariaceae</taxon>
        <taxon>Cylindrotheca</taxon>
    </lineage>
</organism>
<dbReference type="GO" id="GO:0031201">
    <property type="term" value="C:SNARE complex"/>
    <property type="evidence" value="ECO:0007669"/>
    <property type="project" value="InterPro"/>
</dbReference>